<proteinExistence type="predicted"/>
<dbReference type="Proteomes" id="UP000675881">
    <property type="component" value="Chromosome 5"/>
</dbReference>
<reference evidence="1" key="1">
    <citation type="submission" date="2021-02" db="EMBL/GenBank/DDBJ databases">
        <authorList>
            <person name="Bekaert M."/>
        </authorList>
    </citation>
    <scope>NUCLEOTIDE SEQUENCE</scope>
    <source>
        <strain evidence="1">IoA-00</strain>
    </source>
</reference>
<protein>
    <submittedName>
        <fullName evidence="1">(salmon louse) hypothetical protein</fullName>
    </submittedName>
</protein>
<accession>A0A7R8CYN4</accession>
<keyword evidence="2" id="KW-1185">Reference proteome</keyword>
<dbReference type="AlphaFoldDB" id="A0A7R8CYN4"/>
<name>A0A7R8CYN4_LEPSM</name>
<evidence type="ECO:0000313" key="1">
    <source>
        <dbReference type="EMBL" id="CAF2943093.1"/>
    </source>
</evidence>
<sequence>MEDHWRSFTTARCTPRLYDGRDLTTKPECGRPKNLTQIRSKKLLNPMQRCSCLTLPRTRLLAALQYLGPSRMMMEPLYELVSGLTSKRKMKKKNENRRERCRKLLNDLKTCIQKIEDLKALVDHAWAAMPKN</sequence>
<evidence type="ECO:0000313" key="2">
    <source>
        <dbReference type="Proteomes" id="UP000675881"/>
    </source>
</evidence>
<gene>
    <name evidence="1" type="ORF">LSAA_10015</name>
</gene>
<dbReference type="EMBL" id="HG994584">
    <property type="protein sequence ID" value="CAF2943093.1"/>
    <property type="molecule type" value="Genomic_DNA"/>
</dbReference>
<organism evidence="1 2">
    <name type="scientific">Lepeophtheirus salmonis</name>
    <name type="common">Salmon louse</name>
    <name type="synonym">Caligus salmonis</name>
    <dbReference type="NCBI Taxonomy" id="72036"/>
    <lineage>
        <taxon>Eukaryota</taxon>
        <taxon>Metazoa</taxon>
        <taxon>Ecdysozoa</taxon>
        <taxon>Arthropoda</taxon>
        <taxon>Crustacea</taxon>
        <taxon>Multicrustacea</taxon>
        <taxon>Hexanauplia</taxon>
        <taxon>Copepoda</taxon>
        <taxon>Siphonostomatoida</taxon>
        <taxon>Caligidae</taxon>
        <taxon>Lepeophtheirus</taxon>
    </lineage>
</organism>